<evidence type="ECO:0000259" key="7">
    <source>
        <dbReference type="PROSITE" id="PS50879"/>
    </source>
</evidence>
<dbReference type="GO" id="GO:0004523">
    <property type="term" value="F:RNA-DNA hybrid ribonuclease activity"/>
    <property type="evidence" value="ECO:0007669"/>
    <property type="project" value="InterPro"/>
</dbReference>
<dbReference type="GO" id="GO:0006259">
    <property type="term" value="P:DNA metabolic process"/>
    <property type="evidence" value="ECO:0007669"/>
    <property type="project" value="UniProtKB-ARBA"/>
</dbReference>
<evidence type="ECO:0000313" key="8">
    <source>
        <dbReference type="EMBL" id="RMC04220.1"/>
    </source>
</evidence>
<dbReference type="InterPro" id="IPR002156">
    <property type="entry name" value="RNaseH_domain"/>
</dbReference>
<dbReference type="GO" id="GO:0008270">
    <property type="term" value="F:zinc ion binding"/>
    <property type="evidence" value="ECO:0007669"/>
    <property type="project" value="UniProtKB-KW"/>
</dbReference>
<proteinExistence type="predicted"/>
<feature type="region of interest" description="Disordered" evidence="3">
    <location>
        <begin position="14"/>
        <end position="33"/>
    </location>
</feature>
<dbReference type="Pfam" id="PF19317">
    <property type="entry name" value="Gag_p24_C"/>
    <property type="match status" value="1"/>
</dbReference>
<dbReference type="Pfam" id="PF02022">
    <property type="entry name" value="Integrase_Zn"/>
    <property type="match status" value="1"/>
</dbReference>
<dbReference type="InterPro" id="IPR001878">
    <property type="entry name" value="Znf_CCHC"/>
</dbReference>
<dbReference type="SMART" id="SM00343">
    <property type="entry name" value="ZnF_C2HC"/>
    <property type="match status" value="1"/>
</dbReference>
<sequence length="869" mass="98097">MIGITREGALKLSLPGIPEKRQRTTEDGDTSPETKFVDRLRSQVERQVQDPEVQAELIKEIAQKNGNGTCRRIILSLPLDPSPSLAQMIEACTKKVELFSASERNPGLTHPKPVAAAAPGARKQPMSSDQLQHIICHRCKRPGHFAKACPENQKHLLIRQSKTITEPQELIAQLIRKARVRLCELAGCDFTCIHLPVKLSKEGRNSPKRLTKEMFEHLLQSNASLQLSLDSYRGQISVHAPSHKLLNEEFHLIPREKRSRRPLKALTVFTDASGASHKSVMTWRNPQTQRWEADVEFVEGSPQVAELAAVVRAFEKFSEPINLVTDSAYVAGVVSRAEQAVLKEIDNEHLFRLLSKLIYLISHREHPFYVMHVRSHTDLPGEVAEGNRQADSLAAPVENARLPDIFQQAKLSHQQYHQNVPGLIHQFQLTRSQAGAIVATCPSCQVQAMPSMEKAYLTLNPVMNPIQVVILLLLNSLAAAWIIPQLHQNVWVTLAQTVLQENICLSTASTENPMSTCLYGWDHSVHKRKKLLRLKRSVVYYLKGREVRMQNESSYHRLLHGYAAQQLPSLLKEREFHLGILNKVFASQWLNHRQVVCGTKCNTVTRLVDAGRAVDVVYLDFSKAFDTVSHNILLEKLAAHGLDKSTLCWVRNWLDGQAQRVVVNSDASSWRPVTSGVPQGSVLGPVLFNILIDDMDEGIESFISKFADDPKLGVCVDLLEGRMALQRDLDQLDGWAESNKMTFNKSKCRVLHFGHNNPLQCYRLGVVWLDSAQAERDLGVLVDSRLNMSQQCAQVVKRANNILACIRNSVASRSREVILPLYSALIRPHLEYCVQFWAPQFRKDVEMLERIQRRATRLVRGLEHKPYEG</sequence>
<dbReference type="Gene3D" id="1.10.10.200">
    <property type="match status" value="1"/>
</dbReference>
<dbReference type="PROSITE" id="PS50878">
    <property type="entry name" value="RT_POL"/>
    <property type="match status" value="1"/>
</dbReference>
<comment type="caution">
    <text evidence="8">The sequence shown here is derived from an EMBL/GenBank/DDBJ whole genome shotgun (WGS) entry which is preliminary data.</text>
</comment>
<dbReference type="SUPFAM" id="SSF46919">
    <property type="entry name" value="N-terminal Zn binding domain of HIV integrase"/>
    <property type="match status" value="1"/>
</dbReference>
<feature type="domain" description="Reverse transcriptase" evidence="6">
    <location>
        <begin position="528"/>
        <end position="782"/>
    </location>
</feature>
<dbReference type="EMBL" id="QRBI01000126">
    <property type="protein sequence ID" value="RMC04220.1"/>
    <property type="molecule type" value="Genomic_DNA"/>
</dbReference>
<dbReference type="InterPro" id="IPR036397">
    <property type="entry name" value="RNaseH_sf"/>
</dbReference>
<dbReference type="Pfam" id="PF00075">
    <property type="entry name" value="RNase_H"/>
    <property type="match status" value="1"/>
</dbReference>
<dbReference type="SUPFAM" id="SSF47353">
    <property type="entry name" value="Retrovirus capsid dimerization domain-like"/>
    <property type="match status" value="1"/>
</dbReference>
<dbReference type="InterPro" id="IPR036875">
    <property type="entry name" value="Znf_CCHC_sf"/>
</dbReference>
<feature type="region of interest" description="Disordered" evidence="3">
    <location>
        <begin position="103"/>
        <end position="124"/>
    </location>
</feature>
<evidence type="ECO:0000256" key="2">
    <source>
        <dbReference type="PROSITE-ProRule" id="PRU00450"/>
    </source>
</evidence>
<dbReference type="InterPro" id="IPR008916">
    <property type="entry name" value="Retrov_capsid_C"/>
</dbReference>
<gene>
    <name evidence="8" type="ORF">DUI87_19039</name>
</gene>
<dbReference type="CDD" id="cd01650">
    <property type="entry name" value="RT_nLTR_like"/>
    <property type="match status" value="1"/>
</dbReference>
<dbReference type="PROSITE" id="PS50876">
    <property type="entry name" value="ZF_INTEGRASE"/>
    <property type="match status" value="1"/>
</dbReference>
<feature type="domain" description="RNase H type-1" evidence="7">
    <location>
        <begin position="262"/>
        <end position="399"/>
    </location>
</feature>
<dbReference type="Gene3D" id="1.10.1200.30">
    <property type="match status" value="1"/>
</dbReference>
<feature type="domain" description="CCHC-type" evidence="4">
    <location>
        <begin position="136"/>
        <end position="151"/>
    </location>
</feature>
<protein>
    <submittedName>
        <fullName evidence="8">Uncharacterized protein</fullName>
    </submittedName>
</protein>
<dbReference type="InterPro" id="IPR045345">
    <property type="entry name" value="Gag_p24_C"/>
</dbReference>
<name>A0A3M0JZA7_HIRRU</name>
<dbReference type="GO" id="GO:0004190">
    <property type="term" value="F:aspartic-type endopeptidase activity"/>
    <property type="evidence" value="ECO:0007669"/>
    <property type="project" value="UniProtKB-KW"/>
</dbReference>
<dbReference type="OrthoDB" id="416454at2759"/>
<dbReference type="InterPro" id="IPR043502">
    <property type="entry name" value="DNA/RNA_pol_sf"/>
</dbReference>
<dbReference type="PROSITE" id="PS50879">
    <property type="entry name" value="RNASE_H_1"/>
    <property type="match status" value="1"/>
</dbReference>
<dbReference type="Pfam" id="PF00098">
    <property type="entry name" value="zf-CCHC"/>
    <property type="match status" value="1"/>
</dbReference>
<dbReference type="SUPFAM" id="SSF53098">
    <property type="entry name" value="Ribonuclease H-like"/>
    <property type="match status" value="1"/>
</dbReference>
<dbReference type="Gene3D" id="3.30.420.10">
    <property type="entry name" value="Ribonuclease H-like superfamily/Ribonuclease H"/>
    <property type="match status" value="1"/>
</dbReference>
<dbReference type="AlphaFoldDB" id="A0A3M0JZA7"/>
<keyword evidence="1" id="KW-0378">Hydrolase</keyword>
<feature type="domain" description="Integrase-type" evidence="5">
    <location>
        <begin position="404"/>
        <end position="445"/>
    </location>
</feature>
<reference evidence="8 9" key="1">
    <citation type="submission" date="2018-07" db="EMBL/GenBank/DDBJ databases">
        <title>A high quality draft genome assembly of the barn swallow (H. rustica rustica).</title>
        <authorList>
            <person name="Formenti G."/>
            <person name="Chiara M."/>
            <person name="Poveda L."/>
            <person name="Francoijs K.-J."/>
            <person name="Bonisoli-Alquati A."/>
            <person name="Canova L."/>
            <person name="Gianfranceschi L."/>
            <person name="Horner D.S."/>
            <person name="Saino N."/>
        </authorList>
    </citation>
    <scope>NUCLEOTIDE SEQUENCE [LARGE SCALE GENOMIC DNA]</scope>
    <source>
        <strain evidence="8">Chelidonia</strain>
        <tissue evidence="8">Blood</tissue>
    </source>
</reference>
<keyword evidence="2" id="KW-0862">Zinc</keyword>
<dbReference type="PANTHER" id="PTHR33332">
    <property type="entry name" value="REVERSE TRANSCRIPTASE DOMAIN-CONTAINING PROTEIN"/>
    <property type="match status" value="1"/>
</dbReference>
<evidence type="ECO:0000259" key="4">
    <source>
        <dbReference type="PROSITE" id="PS50158"/>
    </source>
</evidence>
<dbReference type="Proteomes" id="UP000269221">
    <property type="component" value="Unassembled WGS sequence"/>
</dbReference>
<keyword evidence="9" id="KW-1185">Reference proteome</keyword>
<evidence type="ECO:0000259" key="5">
    <source>
        <dbReference type="PROSITE" id="PS50876"/>
    </source>
</evidence>
<dbReference type="PROSITE" id="PS50158">
    <property type="entry name" value="ZF_CCHC"/>
    <property type="match status" value="1"/>
</dbReference>
<evidence type="ECO:0000256" key="1">
    <source>
        <dbReference type="ARBA" id="ARBA00022750"/>
    </source>
</evidence>
<dbReference type="SUPFAM" id="SSF57756">
    <property type="entry name" value="Retrovirus zinc finger-like domains"/>
    <property type="match status" value="1"/>
</dbReference>
<dbReference type="InterPro" id="IPR017856">
    <property type="entry name" value="Integrase-like_N"/>
</dbReference>
<accession>A0A3M0JZA7</accession>
<dbReference type="InterPro" id="IPR003308">
    <property type="entry name" value="Integrase_Zn-bd_dom_N"/>
</dbReference>
<evidence type="ECO:0000256" key="3">
    <source>
        <dbReference type="SAM" id="MobiDB-lite"/>
    </source>
</evidence>
<dbReference type="InterPro" id="IPR000477">
    <property type="entry name" value="RT_dom"/>
</dbReference>
<dbReference type="GO" id="GO:0003676">
    <property type="term" value="F:nucleic acid binding"/>
    <property type="evidence" value="ECO:0007669"/>
    <property type="project" value="InterPro"/>
</dbReference>
<keyword evidence="2" id="KW-0863">Zinc-finger</keyword>
<dbReference type="SUPFAM" id="SSF56672">
    <property type="entry name" value="DNA/RNA polymerases"/>
    <property type="match status" value="1"/>
</dbReference>
<keyword evidence="1" id="KW-0645">Protease</keyword>
<dbReference type="Pfam" id="PF00078">
    <property type="entry name" value="RVT_1"/>
    <property type="match status" value="1"/>
</dbReference>
<evidence type="ECO:0000313" key="9">
    <source>
        <dbReference type="Proteomes" id="UP000269221"/>
    </source>
</evidence>
<keyword evidence="1" id="KW-0064">Aspartyl protease</keyword>
<evidence type="ECO:0000259" key="6">
    <source>
        <dbReference type="PROSITE" id="PS50878"/>
    </source>
</evidence>
<dbReference type="InterPro" id="IPR012337">
    <property type="entry name" value="RNaseH-like_sf"/>
</dbReference>
<keyword evidence="2" id="KW-0479">Metal-binding</keyword>
<organism evidence="8 9">
    <name type="scientific">Hirundo rustica rustica</name>
    <dbReference type="NCBI Taxonomy" id="333673"/>
    <lineage>
        <taxon>Eukaryota</taxon>
        <taxon>Metazoa</taxon>
        <taxon>Chordata</taxon>
        <taxon>Craniata</taxon>
        <taxon>Vertebrata</taxon>
        <taxon>Euteleostomi</taxon>
        <taxon>Archelosauria</taxon>
        <taxon>Archosauria</taxon>
        <taxon>Dinosauria</taxon>
        <taxon>Saurischia</taxon>
        <taxon>Theropoda</taxon>
        <taxon>Coelurosauria</taxon>
        <taxon>Aves</taxon>
        <taxon>Neognathae</taxon>
        <taxon>Neoaves</taxon>
        <taxon>Telluraves</taxon>
        <taxon>Australaves</taxon>
        <taxon>Passeriformes</taxon>
        <taxon>Sylvioidea</taxon>
        <taxon>Hirundinidae</taxon>
        <taxon>Hirundo</taxon>
    </lineage>
</organism>
<dbReference type="Gene3D" id="4.10.60.10">
    <property type="entry name" value="Zinc finger, CCHC-type"/>
    <property type="match status" value="1"/>
</dbReference>